<dbReference type="GO" id="GO:0008843">
    <property type="term" value="F:endochitinase activity"/>
    <property type="evidence" value="ECO:0007669"/>
    <property type="project" value="UniProtKB-EC"/>
</dbReference>
<keyword evidence="10" id="KW-0119">Carbohydrate metabolism</keyword>
<comment type="subcellular location">
    <subcellularLocation>
        <location evidence="2">Secreted</location>
    </subcellularLocation>
</comment>
<evidence type="ECO:0000256" key="12">
    <source>
        <dbReference type="ARBA" id="ARBA00023326"/>
    </source>
</evidence>
<evidence type="ECO:0000256" key="6">
    <source>
        <dbReference type="ARBA" id="ARBA00022669"/>
    </source>
</evidence>
<dbReference type="Gene3D" id="3.20.20.80">
    <property type="entry name" value="Glycosidases"/>
    <property type="match status" value="1"/>
</dbReference>
<keyword evidence="6" id="KW-0147">Chitin-binding</keyword>
<feature type="chain" id="PRO_5021507979" description="chitinase" evidence="14">
    <location>
        <begin position="20"/>
        <end position="1783"/>
    </location>
</feature>
<evidence type="ECO:0000259" key="16">
    <source>
        <dbReference type="PROSITE" id="PS51910"/>
    </source>
</evidence>
<dbReference type="InterPro" id="IPR029070">
    <property type="entry name" value="Chitinase_insertion_sf"/>
</dbReference>
<evidence type="ECO:0000256" key="1">
    <source>
        <dbReference type="ARBA" id="ARBA00000822"/>
    </source>
</evidence>
<dbReference type="PANTHER" id="PTHR47700">
    <property type="entry name" value="V CHITINASE, PUTATIVE (AFU_ORTHOLOGUE AFUA_6G13720)-RELATED"/>
    <property type="match status" value="1"/>
</dbReference>
<dbReference type="SUPFAM" id="SSF54556">
    <property type="entry name" value="Chitinase insertion domain"/>
    <property type="match status" value="1"/>
</dbReference>
<evidence type="ECO:0000256" key="11">
    <source>
        <dbReference type="ARBA" id="ARBA00023295"/>
    </source>
</evidence>
<name>A0A507AU14_9PEZI</name>
<dbReference type="InterPro" id="IPR036861">
    <property type="entry name" value="Endochitinase-like_sf"/>
</dbReference>
<organism evidence="17 18">
    <name type="scientific">Thyridium curvatum</name>
    <dbReference type="NCBI Taxonomy" id="1093900"/>
    <lineage>
        <taxon>Eukaryota</taxon>
        <taxon>Fungi</taxon>
        <taxon>Dikarya</taxon>
        <taxon>Ascomycota</taxon>
        <taxon>Pezizomycotina</taxon>
        <taxon>Sordariomycetes</taxon>
        <taxon>Sordariomycetidae</taxon>
        <taxon>Thyridiales</taxon>
        <taxon>Thyridiaceae</taxon>
        <taxon>Thyridium</taxon>
    </lineage>
</organism>
<evidence type="ECO:0000256" key="2">
    <source>
        <dbReference type="ARBA" id="ARBA00004613"/>
    </source>
</evidence>
<dbReference type="GO" id="GO:0006032">
    <property type="term" value="P:chitin catabolic process"/>
    <property type="evidence" value="ECO:0007669"/>
    <property type="project" value="UniProtKB-KW"/>
</dbReference>
<feature type="domain" description="GH18" evidence="16">
    <location>
        <begin position="520"/>
        <end position="913"/>
    </location>
</feature>
<evidence type="ECO:0000256" key="14">
    <source>
        <dbReference type="SAM" id="SignalP"/>
    </source>
</evidence>
<dbReference type="InParanoid" id="A0A507AU14"/>
<dbReference type="InterPro" id="IPR001223">
    <property type="entry name" value="Glyco_hydro18_cat"/>
</dbReference>
<protein>
    <recommendedName>
        <fullName evidence="4">chitinase</fullName>
        <ecNumber evidence="4">3.2.1.14</ecNumber>
    </recommendedName>
</protein>
<keyword evidence="14" id="KW-0732">Signal</keyword>
<evidence type="ECO:0000256" key="4">
    <source>
        <dbReference type="ARBA" id="ARBA00012729"/>
    </source>
</evidence>
<keyword evidence="8" id="KW-0146">Chitin degradation</keyword>
<comment type="catalytic activity">
    <reaction evidence="1">
        <text>Random endo-hydrolysis of N-acetyl-beta-D-glucosaminide (1-&gt;4)-beta-linkages in chitin and chitodextrins.</text>
        <dbReference type="EC" id="3.2.1.14"/>
    </reaction>
</comment>
<evidence type="ECO:0000313" key="18">
    <source>
        <dbReference type="Proteomes" id="UP000319257"/>
    </source>
</evidence>
<dbReference type="CDD" id="cd02878">
    <property type="entry name" value="GH18_zymocin_alpha"/>
    <property type="match status" value="1"/>
</dbReference>
<evidence type="ECO:0000256" key="5">
    <source>
        <dbReference type="ARBA" id="ARBA00022525"/>
    </source>
</evidence>
<feature type="domain" description="LysM" evidence="15">
    <location>
        <begin position="310"/>
        <end position="358"/>
    </location>
</feature>
<dbReference type="PROSITE" id="PS01095">
    <property type="entry name" value="GH18_1"/>
    <property type="match status" value="1"/>
</dbReference>
<dbReference type="InterPro" id="IPR018392">
    <property type="entry name" value="LysM"/>
</dbReference>
<dbReference type="GO" id="GO:0000272">
    <property type="term" value="P:polysaccharide catabolic process"/>
    <property type="evidence" value="ECO:0007669"/>
    <property type="project" value="UniProtKB-KW"/>
</dbReference>
<dbReference type="InterPro" id="IPR036779">
    <property type="entry name" value="LysM_dom_sf"/>
</dbReference>
<dbReference type="Pfam" id="PF01476">
    <property type="entry name" value="LysM"/>
    <property type="match status" value="1"/>
</dbReference>
<dbReference type="PROSITE" id="PS51782">
    <property type="entry name" value="LYSM"/>
    <property type="match status" value="2"/>
</dbReference>
<evidence type="ECO:0000256" key="13">
    <source>
        <dbReference type="RuleBase" id="RU000489"/>
    </source>
</evidence>
<dbReference type="STRING" id="1093900.A0A507AU14"/>
<dbReference type="RefSeq" id="XP_030989401.1">
    <property type="nucleotide sequence ID" value="XM_031133221.1"/>
</dbReference>
<dbReference type="OrthoDB" id="73875at2759"/>
<comment type="caution">
    <text evidence="17">The sequence shown here is derived from an EMBL/GenBank/DDBJ whole genome shotgun (WGS) entry which is preliminary data.</text>
</comment>
<dbReference type="Pfam" id="PF00704">
    <property type="entry name" value="Glyco_hydro_18"/>
    <property type="match status" value="1"/>
</dbReference>
<dbReference type="SUPFAM" id="SSF51445">
    <property type="entry name" value="(Trans)glycosidases"/>
    <property type="match status" value="1"/>
</dbReference>
<reference evidence="17 18" key="1">
    <citation type="submission" date="2019-06" db="EMBL/GenBank/DDBJ databases">
        <title>Draft genome sequence of the filamentous fungus Phialemoniopsis curvata isolated from diesel fuel.</title>
        <authorList>
            <person name="Varaljay V.A."/>
            <person name="Lyon W.J."/>
            <person name="Crouch A.L."/>
            <person name="Drake C.E."/>
            <person name="Hollomon J.M."/>
            <person name="Nadeau L.J."/>
            <person name="Nunn H.S."/>
            <person name="Stevenson B.S."/>
            <person name="Bojanowski C.L."/>
            <person name="Crookes-Goodson W.J."/>
        </authorList>
    </citation>
    <scope>NUCLEOTIDE SEQUENCE [LARGE SCALE GENOMIC DNA]</scope>
    <source>
        <strain evidence="17 18">D216</strain>
    </source>
</reference>
<dbReference type="GO" id="GO:0005576">
    <property type="term" value="C:extracellular region"/>
    <property type="evidence" value="ECO:0007669"/>
    <property type="project" value="UniProtKB-SubCell"/>
</dbReference>
<keyword evidence="12" id="KW-0624">Polysaccharide degradation</keyword>
<evidence type="ECO:0000259" key="15">
    <source>
        <dbReference type="PROSITE" id="PS51782"/>
    </source>
</evidence>
<evidence type="ECO:0000256" key="7">
    <source>
        <dbReference type="ARBA" id="ARBA00022801"/>
    </source>
</evidence>
<dbReference type="PROSITE" id="PS51910">
    <property type="entry name" value="GH18_2"/>
    <property type="match status" value="1"/>
</dbReference>
<evidence type="ECO:0000313" key="17">
    <source>
        <dbReference type="EMBL" id="TPX07690.1"/>
    </source>
</evidence>
<dbReference type="InterPro" id="IPR001579">
    <property type="entry name" value="Glyco_hydro_18_chit_AS"/>
</dbReference>
<evidence type="ECO:0000256" key="10">
    <source>
        <dbReference type="ARBA" id="ARBA00023277"/>
    </source>
</evidence>
<dbReference type="InterPro" id="IPR053214">
    <property type="entry name" value="LysM12-like"/>
</dbReference>
<dbReference type="SMART" id="SM00257">
    <property type="entry name" value="LysM"/>
    <property type="match status" value="2"/>
</dbReference>
<dbReference type="InterPro" id="IPR011583">
    <property type="entry name" value="Chitinase_II/V-like_cat"/>
</dbReference>
<dbReference type="InterPro" id="IPR017853">
    <property type="entry name" value="GH"/>
</dbReference>
<evidence type="ECO:0000256" key="8">
    <source>
        <dbReference type="ARBA" id="ARBA00023024"/>
    </source>
</evidence>
<keyword evidence="11 13" id="KW-0326">Glycosidase</keyword>
<comment type="similarity">
    <text evidence="3">Belongs to the glycosyl hydrolase 18 family. Chitinase class V subfamily.</text>
</comment>
<evidence type="ECO:0000256" key="9">
    <source>
        <dbReference type="ARBA" id="ARBA00023026"/>
    </source>
</evidence>
<keyword evidence="5" id="KW-0964">Secreted</keyword>
<dbReference type="Proteomes" id="UP000319257">
    <property type="component" value="Unassembled WGS sequence"/>
</dbReference>
<dbReference type="GO" id="GO:0008061">
    <property type="term" value="F:chitin binding"/>
    <property type="evidence" value="ECO:0007669"/>
    <property type="project" value="UniProtKB-KW"/>
</dbReference>
<dbReference type="GeneID" id="41978033"/>
<feature type="signal peptide" evidence="14">
    <location>
        <begin position="1"/>
        <end position="19"/>
    </location>
</feature>
<accession>A0A507AU14</accession>
<keyword evidence="9" id="KW-0843">Virulence</keyword>
<dbReference type="EC" id="3.2.1.14" evidence="4"/>
<keyword evidence="7 13" id="KW-0378">Hydrolase</keyword>
<dbReference type="Gene3D" id="3.10.350.10">
    <property type="entry name" value="LysM domain"/>
    <property type="match status" value="2"/>
</dbReference>
<dbReference type="Gene3D" id="3.10.50.10">
    <property type="match status" value="1"/>
</dbReference>
<dbReference type="EMBL" id="SKBQ01000087">
    <property type="protein sequence ID" value="TPX07690.1"/>
    <property type="molecule type" value="Genomic_DNA"/>
</dbReference>
<proteinExistence type="inferred from homology"/>
<dbReference type="SUPFAM" id="SSF57016">
    <property type="entry name" value="Plant lectins/antimicrobial peptides"/>
    <property type="match status" value="1"/>
</dbReference>
<dbReference type="PANTHER" id="PTHR47700:SF2">
    <property type="entry name" value="CHITINASE"/>
    <property type="match status" value="1"/>
</dbReference>
<dbReference type="SMART" id="SM00636">
    <property type="entry name" value="Glyco_18"/>
    <property type="match status" value="1"/>
</dbReference>
<feature type="domain" description="LysM" evidence="15">
    <location>
        <begin position="377"/>
        <end position="425"/>
    </location>
</feature>
<dbReference type="Gene3D" id="3.30.60.10">
    <property type="entry name" value="Endochitinase-like"/>
    <property type="match status" value="1"/>
</dbReference>
<keyword evidence="18" id="KW-1185">Reference proteome</keyword>
<sequence length="1783" mass="197238">MNRLCILAGLSWLLPTARAQPGPFESCPIRCSKAGQDSSDWTHLHGKVALTRCPKATLFDLAIYTPVEDPDSHITFRACTAEDTSTEQTASHNSSPFIFSEPQEQRQSEEMLSTLGCLAGTETFRNTTNVQLVAWHTADDKLASRADAVAAVETINGWLKNDEDCHSSIMFARAGQAVIGLYVGDEIHKPSASGVVKRFIATLKNDATSLSSRFAAQLCQEKTPRTWSMGIFADLSGNISAAQEAVRNWHSAECLKGADSTEIWKDLEISMVKAADVPTNHELSSGFEKKSEPLKERSSAHALVTRADCKAIQVVAGDGCYSLAKRCGISQDKLKSFNSKTDKLCDINTLKAGQWVCCSKGDLPDFSPKQNKDGTCATYTITSVDICWNMMEKYYLTEKKLNDYNKNTWGWAGCKNLQQGQKICLSKGDPPMPNSIPNAICGPQVPGTKRPNKKTQLKDLNPCPLNACCNFWGQCGLTNDFCVEAPADTKAPGTSKPGKNGCIASCGMKITNNKDPPSSFSSVAYFEAWNKERKCLHMDVTDIKSSEHTHIHFAFGLVTPDFKVDVSKVKTQFDKLKKMKGIKRILSFGGWAFSTEAPTYTIFRDGVTAANRAALASNVVDFINKHDLDGVDFDWEYPAAPDIPGIPPGILQNGKDYLEFLKLVKQKLPKKSVSIAAPASYWYLKGFPIKEISGVVDYIVYMTYDLHGQWDYGNKWSSPGCETGNCLRSHINITETELALAMVTKAGVPAKKVFVGISSYGRSFKMAKPSCTGPMCKFTGSATHSNAEPGQCTNTSGYIAAAEIRELLFQGEESEYTGTTVKTFYDTSSKSDIVVYNGDNWVAWMTDKTKKDRIKWIKGLNFGGTSDWAVDLDKDYGSTKVGESEPDDQEGQTCNLSKTFDSLEALEKSAASIQPGCKAIHTLIVLQKMMDKALDKYSDVNNGYDSKFKSYRKYMNDALPVQLRNWMYFTNGPGQKYFDCKFKGNGNTYEGPCPVPRDVRGGLMSGIWDLKYTLKDKKGFRKALLDDLGIDPSWIEFGGSKEKTECQQLDHPTLCNSLDLSIHGQPKLKKDFQMPDPKDIIKDALRGIKDLRISLGAAMADIGLGLWKGSNEEVVSVLSMPVFLLVQAVEAMEDAKDIGEEIQEQEERNRILTIITAVLFFVPFVGELTAAAAGMAGLARAFAIGSLGADAALSIVDIVKDPSTAPMAIAGMLLGGRIRSPKEYREAFDLRSKMKPEDVTKVGEIYKKNEDTLKKIIQACAFPNADTLDVKQSKAALARLCRASKQCTRIAQPILYHYYATGNLPSQQDLGLPDDHHSLCSEDDKLPAFLRTVIDRPDLAQLVLTMQLVGSDNISGCTDKLVRIFERASDQLGMDYPPKEFWLQDVLGSREDYLEEHGDLHPGRCTIHHWLEELCILLTPNVTTLLLARNLPGPFDRLIEAYNNGRSGPLLPSLRTLALRTLSSAEWRPDNPRALFKNAPNLQTFYCMQAAVTDAYLERFPSSYGGLHLFERVRTLVLSNPDDGDLMDVLAALPALEELECLWMGRDFPTFPGYGTLLRGCRSRKGTPLRCLRCGWAPNNYDAEYPAPEHYELAFDGDRYSTVRPEELLPLDQLEELTIDQAAFHYAGYVRPGVEEDNDESDSGNRRLVDVLPRSLRDLHLIYVYRDMTADLVELARQCLAGTFAHLRTVRISLTERPNPARIPGLEEMRSAVDVTFADGPVNILWGPTSMIGGDPMMVMPGGTAGAKLIEPPTLIHHLPDGGAGYDFERTMRERAERIEAMQ</sequence>
<gene>
    <name evidence="17" type="ORF">E0L32_010586</name>
</gene>
<evidence type="ECO:0000256" key="3">
    <source>
        <dbReference type="ARBA" id="ARBA00008682"/>
    </source>
</evidence>
<dbReference type="CDD" id="cd00035">
    <property type="entry name" value="ChtBD1"/>
    <property type="match status" value="1"/>
</dbReference>
<dbReference type="CDD" id="cd00118">
    <property type="entry name" value="LysM"/>
    <property type="match status" value="1"/>
</dbReference>